<feature type="region of interest" description="Disordered" evidence="1">
    <location>
        <begin position="64"/>
        <end position="85"/>
    </location>
</feature>
<organism evidence="2 3">
    <name type="scientific">Brassica carinata</name>
    <name type="common">Ethiopian mustard</name>
    <name type="synonym">Abyssinian cabbage</name>
    <dbReference type="NCBI Taxonomy" id="52824"/>
    <lineage>
        <taxon>Eukaryota</taxon>
        <taxon>Viridiplantae</taxon>
        <taxon>Streptophyta</taxon>
        <taxon>Embryophyta</taxon>
        <taxon>Tracheophyta</taxon>
        <taxon>Spermatophyta</taxon>
        <taxon>Magnoliopsida</taxon>
        <taxon>eudicotyledons</taxon>
        <taxon>Gunneridae</taxon>
        <taxon>Pentapetalae</taxon>
        <taxon>rosids</taxon>
        <taxon>malvids</taxon>
        <taxon>Brassicales</taxon>
        <taxon>Brassicaceae</taxon>
        <taxon>Brassiceae</taxon>
        <taxon>Brassica</taxon>
    </lineage>
</organism>
<dbReference type="Proteomes" id="UP000886595">
    <property type="component" value="Unassembled WGS sequence"/>
</dbReference>
<feature type="compositionally biased region" description="Basic and acidic residues" evidence="1">
    <location>
        <begin position="64"/>
        <end position="73"/>
    </location>
</feature>
<sequence length="85" mass="9822">MSAELKVFTFLNWCCKKLINPAFVNPAGDFGIVPEQLMLMSKDHNILFERKITISLLLCSNMENSRRVPERPRSFTRKGNSSQFK</sequence>
<dbReference type="OrthoDB" id="10586590at2759"/>
<dbReference type="AlphaFoldDB" id="A0A8X7WGL4"/>
<accession>A0A8X7WGL4</accession>
<evidence type="ECO:0000313" key="3">
    <source>
        <dbReference type="Proteomes" id="UP000886595"/>
    </source>
</evidence>
<comment type="caution">
    <text evidence="2">The sequence shown here is derived from an EMBL/GenBank/DDBJ whole genome shotgun (WGS) entry which is preliminary data.</text>
</comment>
<reference evidence="2 3" key="1">
    <citation type="submission" date="2020-02" db="EMBL/GenBank/DDBJ databases">
        <authorList>
            <person name="Ma Q."/>
            <person name="Huang Y."/>
            <person name="Song X."/>
            <person name="Pei D."/>
        </authorList>
    </citation>
    <scope>NUCLEOTIDE SEQUENCE [LARGE SCALE GENOMIC DNA]</scope>
    <source>
        <strain evidence="2">Sxm20200214</strain>
        <tissue evidence="2">Leaf</tissue>
    </source>
</reference>
<proteinExistence type="predicted"/>
<dbReference type="EMBL" id="JAAMPC010000001">
    <property type="protein sequence ID" value="KAG2330543.1"/>
    <property type="molecule type" value="Genomic_DNA"/>
</dbReference>
<keyword evidence="3" id="KW-1185">Reference proteome</keyword>
<name>A0A8X7WGL4_BRACI</name>
<evidence type="ECO:0000256" key="1">
    <source>
        <dbReference type="SAM" id="MobiDB-lite"/>
    </source>
</evidence>
<gene>
    <name evidence="2" type="ORF">Bca52824_001723</name>
</gene>
<evidence type="ECO:0000313" key="2">
    <source>
        <dbReference type="EMBL" id="KAG2330543.1"/>
    </source>
</evidence>
<protein>
    <submittedName>
        <fullName evidence="2">Uncharacterized protein</fullName>
    </submittedName>
</protein>